<feature type="coiled-coil region" evidence="1">
    <location>
        <begin position="1158"/>
        <end position="1231"/>
    </location>
</feature>
<dbReference type="Proteomes" id="UP000186698">
    <property type="component" value="Chromosome 1L"/>
</dbReference>
<dbReference type="AlphaFoldDB" id="A0A8J1KYT9"/>
<dbReference type="GO" id="GO:0019902">
    <property type="term" value="F:phosphatase binding"/>
    <property type="evidence" value="ECO:0000318"/>
    <property type="project" value="GO_Central"/>
</dbReference>
<reference evidence="4" key="1">
    <citation type="submission" date="2025-08" db="UniProtKB">
        <authorList>
            <consortium name="RefSeq"/>
        </authorList>
    </citation>
    <scope>IDENTIFICATION</scope>
    <source>
        <strain evidence="4">J_2021</strain>
        <tissue evidence="4">Erythrocytes</tissue>
    </source>
</reference>
<dbReference type="CTD" id="108716022"/>
<dbReference type="OrthoDB" id="195843at2759"/>
<evidence type="ECO:0000313" key="3">
    <source>
        <dbReference type="Proteomes" id="UP000186698"/>
    </source>
</evidence>
<proteinExistence type="predicted"/>
<name>A0A8J1KYT9_XENLA</name>
<dbReference type="InterPro" id="IPR052270">
    <property type="entry name" value="CACF_protein"/>
</dbReference>
<feature type="region of interest" description="Disordered" evidence="2">
    <location>
        <begin position="1135"/>
        <end position="1156"/>
    </location>
</feature>
<feature type="compositionally biased region" description="Basic and acidic residues" evidence="2">
    <location>
        <begin position="1144"/>
        <end position="1156"/>
    </location>
</feature>
<evidence type="ECO:0000313" key="4">
    <source>
        <dbReference type="RefSeq" id="XP_041422482.1"/>
    </source>
</evidence>
<gene>
    <name evidence="4" type="primary">sfi1.L</name>
</gene>
<dbReference type="PANTHER" id="PTHR22028">
    <property type="entry name" value="SFI1 SPINDLE BODY DOMAIN-CONTAINING PROTEIN-RELATED"/>
    <property type="match status" value="1"/>
</dbReference>
<keyword evidence="3" id="KW-1185">Reference proteome</keyword>
<feature type="region of interest" description="Disordered" evidence="2">
    <location>
        <begin position="14"/>
        <end position="40"/>
    </location>
</feature>
<dbReference type="GeneID" id="108716022"/>
<evidence type="ECO:0000256" key="2">
    <source>
        <dbReference type="SAM" id="MobiDB-lite"/>
    </source>
</evidence>
<protein>
    <submittedName>
        <fullName evidence="4">Protein SFI1 homolog isoform X1</fullName>
    </submittedName>
</protein>
<evidence type="ECO:0000256" key="1">
    <source>
        <dbReference type="SAM" id="Coils"/>
    </source>
</evidence>
<organism evidence="3 4">
    <name type="scientific">Xenopus laevis</name>
    <name type="common">African clawed frog</name>
    <dbReference type="NCBI Taxonomy" id="8355"/>
    <lineage>
        <taxon>Eukaryota</taxon>
        <taxon>Metazoa</taxon>
        <taxon>Chordata</taxon>
        <taxon>Craniata</taxon>
        <taxon>Vertebrata</taxon>
        <taxon>Euteleostomi</taxon>
        <taxon>Amphibia</taxon>
        <taxon>Batrachia</taxon>
        <taxon>Anura</taxon>
        <taxon>Pipoidea</taxon>
        <taxon>Pipidae</taxon>
        <taxon>Xenopodinae</taxon>
        <taxon>Xenopus</taxon>
        <taxon>Xenopus</taxon>
    </lineage>
</organism>
<sequence length="1257" mass="150335">MVPMNSVHWTCTEGHNSNKFSSKRQRKVDPPVTSGNQRPQTSRVIPYRVTYTWNRGGRLKELRIRHLARKFLYLWVKKTFGRVLPSAARHHYTRRLLHSCFHQWQEEWWLLCMEWKLNIRAECHYRYVLYKMCFSAWRKYIGLQRKKKCRAQAAEIHAQNHLMHQACHHWKNYVKIRRTKKQMLLIALEFREERDLRNSWYIWALQLEQQQAYREMDVLALNHWAVSLQSRAWLQWRDIYIYRITEKKKVLQAVKHHRKCKLQAALKTWLLYICYRREKRRHQKMAVSLHQNFITKRYFLHWHQALEKVWSMHTMDVHLEALAVRCLLRRTLTCWKHYMVVRSENIRLQKVAETYHRKHLMEKGLHALKKNINQVRKYQQQSLQAVQQYQITLVYKYWTEWKLRLEQKEEEKLLTLTITANTHYRSVLMQASFKMWLQYRQKRKRKQVLNKTAYKHYAKSLLPHSFQMWRKHQELRWKTRHMVEKATEFHRYTVQRGVLFTWQKKLNQQRECRLSERMAILHFNWRLVEQCWYSWKNQLALHTAENKGNSEAAEHHRRHQLLNAITVWREHVQEIKAERAQEEKAILHHQVLCMQNAWSHWKLFLLQRHVKWEKQVRADLHYQRCLRAHVFRAWKLYHVCVQNILHQVKEKEKQKNEYIVRAVLCTWRNQASSQILERRQERLAIIHYSATTRIKVVRAWRDTASVLAHCREKKAEKVKEATVFLQKRKLQCFFMHWRQLSYTTMDLRVRMEAATMHHVKILLKNCMRKWKAYRAQCLRKTLLQRQGAWFAEQRLGRSCLRQWRQMLVEKHQQDKKNVKALWNWSLTLQGKVFDGWLSYVCERQRKKARILTAVELYRADLLQTGVTRILSYASGMKHFRSQLSTHHQVKEVQMQNAAARRCAIIWKEKVFRRLRQKTSQKRVTFNTFDINLLSEEEETYGTKTSADIMYTAPLTSGEPTLSVISKLRAERTKPRSPEFLLQSLEREGLLHAVSSCDTAKYSEAESLATKMPLQNEVKATNPFQLPHALPLQHSCTLASSVTKESAAEILPPPIRGSVASSAPFQLIPNKASSCPALMPPSSFVPLVQSKVDTAKVALTHLTEQPQTKNLSSTAFSDYSSQLLSPTDFVQGIDSQAQSGTTATQKEKSPEKPKESKQIDALKNELLGIQRIMQQYQEQKEELKDWRRHAGVLRRWLKSSDHELDPDEQSLKNEVETELQQLKVTIENRSQLLSTDKRRMQIYISRLQEIRASMDSLL</sequence>
<keyword evidence="1" id="KW-0175">Coiled coil</keyword>
<accession>A0A8J1KYT9</accession>
<dbReference type="PANTHER" id="PTHR22028:SF4">
    <property type="entry name" value="PROTEIN SFI1 HOMOLOG"/>
    <property type="match status" value="1"/>
</dbReference>
<dbReference type="RefSeq" id="XP_041422482.1">
    <property type="nucleotide sequence ID" value="XM_041566548.1"/>
</dbReference>